<accession>A0A143DBZ3</accession>
<sequence>MVVSVRKSALACMLDFCLMFLWRPVPTLSLIMLLVSGCVQNPESDAVDTSAAVLEKRYLGVPSALHVPEDGGAKIPVGAQHAISSLPFVDFGASESRPSPRLAEGDHSSVADFLSRPPTVPPNSGNAQHIYSNARCPVAIEGALDAVSGYLALPPLRFDERAWVEHALRATAFAVHACEGTREEPIATYWRATSFFLHGQYPRAALYFRRVAQSRSVLNAHGYPLALAVLLETCQADREGLDAYRLAGLHETAGLWHSAAGLYRQATSGSCRLLAERAETRLVALGDHAKSFAQH</sequence>
<organism evidence="1 2">
    <name type="scientific">Haematospirillum jordaniae</name>
    <dbReference type="NCBI Taxonomy" id="1549855"/>
    <lineage>
        <taxon>Bacteria</taxon>
        <taxon>Pseudomonadati</taxon>
        <taxon>Pseudomonadota</taxon>
        <taxon>Alphaproteobacteria</taxon>
        <taxon>Rhodospirillales</taxon>
        <taxon>Novispirillaceae</taxon>
        <taxon>Haematospirillum</taxon>
    </lineage>
</organism>
<dbReference type="STRING" id="1549855.AY555_01405"/>
<evidence type="ECO:0000313" key="1">
    <source>
        <dbReference type="EMBL" id="AMW34050.1"/>
    </source>
</evidence>
<dbReference type="KEGG" id="hjo:AY555_01405"/>
<protein>
    <submittedName>
        <fullName evidence="1">Uncharacterized protein</fullName>
    </submittedName>
</protein>
<dbReference type="EMBL" id="CP014525">
    <property type="protein sequence ID" value="AMW34050.1"/>
    <property type="molecule type" value="Genomic_DNA"/>
</dbReference>
<name>A0A143DBZ3_9PROT</name>
<dbReference type="Proteomes" id="UP000076066">
    <property type="component" value="Chromosome"/>
</dbReference>
<keyword evidence="2" id="KW-1185">Reference proteome</keyword>
<proteinExistence type="predicted"/>
<reference evidence="1 2" key="1">
    <citation type="submission" date="2016-02" db="EMBL/GenBank/DDBJ databases">
        <title>Complete Genome of H5569, the type strain of the newly described species Haematospirillium jordaniae.</title>
        <authorList>
            <person name="Nicholson A.C."/>
            <person name="Humrighouse B.W."/>
            <person name="Loparov V."/>
            <person name="McQuiston J.R."/>
        </authorList>
    </citation>
    <scope>NUCLEOTIDE SEQUENCE [LARGE SCALE GENOMIC DNA]</scope>
    <source>
        <strain evidence="1 2">H5569</strain>
    </source>
</reference>
<gene>
    <name evidence="1" type="ORF">AY555_01405</name>
</gene>
<dbReference type="AlphaFoldDB" id="A0A143DBZ3"/>
<evidence type="ECO:0000313" key="2">
    <source>
        <dbReference type="Proteomes" id="UP000076066"/>
    </source>
</evidence>